<dbReference type="InterPro" id="IPR008978">
    <property type="entry name" value="HSP20-like_chaperone"/>
</dbReference>
<dbReference type="Pfam" id="PF04969">
    <property type="entry name" value="CS"/>
    <property type="match status" value="1"/>
</dbReference>
<evidence type="ECO:0000259" key="3">
    <source>
        <dbReference type="PROSITE" id="PS51048"/>
    </source>
</evidence>
<dbReference type="InterPro" id="IPR044563">
    <property type="entry name" value="Sgt1-like"/>
</dbReference>
<feature type="domain" description="SGS" evidence="3">
    <location>
        <begin position="304"/>
        <end position="391"/>
    </location>
</feature>
<dbReference type="Gene3D" id="1.25.40.10">
    <property type="entry name" value="Tetratricopeptide repeat domain"/>
    <property type="match status" value="1"/>
</dbReference>
<evidence type="ECO:0000313" key="5">
    <source>
        <dbReference type="EMBL" id="KAK5694788.1"/>
    </source>
</evidence>
<feature type="domain" description="CS" evidence="4">
    <location>
        <begin position="179"/>
        <end position="270"/>
    </location>
</feature>
<protein>
    <submittedName>
        <fullName evidence="5">Cochaperone protein</fullName>
    </submittedName>
</protein>
<evidence type="ECO:0000256" key="1">
    <source>
        <dbReference type="ARBA" id="ARBA00008509"/>
    </source>
</evidence>
<dbReference type="AlphaFoldDB" id="A0AAN7ZM49"/>
<gene>
    <name evidence="5" type="primary">SGT1</name>
    <name evidence="5" type="ORF">LTR97_009378</name>
</gene>
<dbReference type="EMBL" id="JAVRQU010000015">
    <property type="protein sequence ID" value="KAK5694788.1"/>
    <property type="molecule type" value="Genomic_DNA"/>
</dbReference>
<proteinExistence type="inferred from homology"/>
<dbReference type="Proteomes" id="UP001310594">
    <property type="component" value="Unassembled WGS sequence"/>
</dbReference>
<dbReference type="SUPFAM" id="SSF48452">
    <property type="entry name" value="TPR-like"/>
    <property type="match status" value="1"/>
</dbReference>
<dbReference type="GO" id="GO:0051087">
    <property type="term" value="F:protein-folding chaperone binding"/>
    <property type="evidence" value="ECO:0007669"/>
    <property type="project" value="InterPro"/>
</dbReference>
<comment type="similarity">
    <text evidence="1">Belongs to the SGT1 family.</text>
</comment>
<feature type="region of interest" description="Disordered" evidence="2">
    <location>
        <begin position="353"/>
        <end position="391"/>
    </location>
</feature>
<dbReference type="InterPro" id="IPR007052">
    <property type="entry name" value="CS_dom"/>
</dbReference>
<dbReference type="InterPro" id="IPR007699">
    <property type="entry name" value="SGS_dom"/>
</dbReference>
<accession>A0AAN7ZM49</accession>
<evidence type="ECO:0000256" key="2">
    <source>
        <dbReference type="SAM" id="MobiDB-lite"/>
    </source>
</evidence>
<reference evidence="5" key="1">
    <citation type="submission" date="2023-08" db="EMBL/GenBank/DDBJ databases">
        <title>Black Yeasts Isolated from many extreme environments.</title>
        <authorList>
            <person name="Coleine C."/>
            <person name="Stajich J.E."/>
            <person name="Selbmann L."/>
        </authorList>
    </citation>
    <scope>NUCLEOTIDE SEQUENCE</scope>
    <source>
        <strain evidence="5">CCFEE 5810</strain>
    </source>
</reference>
<dbReference type="CDD" id="cd06466">
    <property type="entry name" value="p23_CS_SGT1_like"/>
    <property type="match status" value="1"/>
</dbReference>
<evidence type="ECO:0000259" key="4">
    <source>
        <dbReference type="PROSITE" id="PS51203"/>
    </source>
</evidence>
<dbReference type="PANTHER" id="PTHR45862">
    <property type="entry name" value="PROTEIN SGT1 HOMOLOG"/>
    <property type="match status" value="1"/>
</dbReference>
<feature type="compositionally biased region" description="Polar residues" evidence="2">
    <location>
        <begin position="357"/>
        <end position="370"/>
    </location>
</feature>
<dbReference type="PROSITE" id="PS51048">
    <property type="entry name" value="SGS"/>
    <property type="match status" value="1"/>
</dbReference>
<dbReference type="Gene3D" id="2.60.40.790">
    <property type="match status" value="1"/>
</dbReference>
<dbReference type="PROSITE" id="PS51203">
    <property type="entry name" value="CS"/>
    <property type="match status" value="1"/>
</dbReference>
<name>A0AAN7ZM49_9PEZI</name>
<dbReference type="SUPFAM" id="SSF49764">
    <property type="entry name" value="HSP20-like chaperones"/>
    <property type="match status" value="1"/>
</dbReference>
<dbReference type="Pfam" id="PF05002">
    <property type="entry name" value="SGS"/>
    <property type="match status" value="1"/>
</dbReference>
<feature type="region of interest" description="Disordered" evidence="2">
    <location>
        <begin position="130"/>
        <end position="152"/>
    </location>
</feature>
<comment type="caution">
    <text evidence="5">The sequence shown here is derived from an EMBL/GenBank/DDBJ whole genome shotgun (WGS) entry which is preliminary data.</text>
</comment>
<organism evidence="5 6">
    <name type="scientific">Elasticomyces elasticus</name>
    <dbReference type="NCBI Taxonomy" id="574655"/>
    <lineage>
        <taxon>Eukaryota</taxon>
        <taxon>Fungi</taxon>
        <taxon>Dikarya</taxon>
        <taxon>Ascomycota</taxon>
        <taxon>Pezizomycotina</taxon>
        <taxon>Dothideomycetes</taxon>
        <taxon>Dothideomycetidae</taxon>
        <taxon>Mycosphaerellales</taxon>
        <taxon>Teratosphaeriaceae</taxon>
        <taxon>Elasticomyces</taxon>
    </lineage>
</organism>
<dbReference type="InterPro" id="IPR011990">
    <property type="entry name" value="TPR-like_helical_dom_sf"/>
</dbReference>
<sequence>MDAAARGKKALTESNYDDAIVHFTNALKQSPTSPAYLIQRSTAYQRNKQHAEALSDANRAVLEARNRGKREQIVEAQFRRAIALYSLERYGDAEFVFGVVKRMDEKFKGLELLAPDDEVKRACTVGEVPQENEIAEDASGATKGNAVPAEKTTTGALAPQQINTASAPSQPSASTQTPAEKIRHEWYQNNETVYFTLLAKGVPSDKTHIEFTARSLSISFPLSTGSSYDFTLEPLFAGIDPEACTARVLSTKIEITLTKMIRDVKWKTLESNEPLPAKVDSTTSDAVKVAVLAPAPAPATTAPWYPTSSKTGPKNWDKITEAEDDDDIEGGDEANHFFKTLFKGATPEAQKAMMKSYTESNGTALSTNWEEVSKGKVETSPPDGMEAKKWS</sequence>
<evidence type="ECO:0000313" key="6">
    <source>
        <dbReference type="Proteomes" id="UP001310594"/>
    </source>
</evidence>